<accession>A0A1M6BKV9</accession>
<feature type="active site" description="Proton acceptor; via imino nitrogen" evidence="3">
    <location>
        <position position="2"/>
    </location>
</feature>
<evidence type="ECO:0000256" key="2">
    <source>
        <dbReference type="ARBA" id="ARBA00023235"/>
    </source>
</evidence>
<gene>
    <name evidence="6" type="ORF">SAMN02745181_0249</name>
</gene>
<feature type="domain" description="4-oxalocrotonate tautomerase-like" evidence="5">
    <location>
        <begin position="2"/>
        <end position="55"/>
    </location>
</feature>
<name>A0A1M6BKV9_9BACT</name>
<evidence type="ECO:0000256" key="1">
    <source>
        <dbReference type="ARBA" id="ARBA00006723"/>
    </source>
</evidence>
<proteinExistence type="inferred from homology"/>
<organism evidence="6 7">
    <name type="scientific">Rubritalea squalenifaciens DSM 18772</name>
    <dbReference type="NCBI Taxonomy" id="1123071"/>
    <lineage>
        <taxon>Bacteria</taxon>
        <taxon>Pseudomonadati</taxon>
        <taxon>Verrucomicrobiota</taxon>
        <taxon>Verrucomicrobiia</taxon>
        <taxon>Verrucomicrobiales</taxon>
        <taxon>Rubritaleaceae</taxon>
        <taxon>Rubritalea</taxon>
    </lineage>
</organism>
<protein>
    <recommendedName>
        <fullName evidence="4">Tautomerase</fullName>
        <ecNumber evidence="4">5.3.2.-</ecNumber>
    </recommendedName>
</protein>
<dbReference type="RefSeq" id="WP_143157687.1">
    <property type="nucleotide sequence ID" value="NZ_FQYR01000002.1"/>
</dbReference>
<dbReference type="OrthoDB" id="9799841at2"/>
<dbReference type="STRING" id="1123071.SAMN02745181_0249"/>
<evidence type="ECO:0000256" key="4">
    <source>
        <dbReference type="RuleBase" id="RU362032"/>
    </source>
</evidence>
<dbReference type="InterPro" id="IPR004370">
    <property type="entry name" value="4-OT-like_dom"/>
</dbReference>
<dbReference type="InterPro" id="IPR018191">
    <property type="entry name" value="4-OT"/>
</dbReference>
<dbReference type="PANTHER" id="PTHR35530:SF1">
    <property type="entry name" value="2-HYDROXYMUCONATE TAUTOMERASE"/>
    <property type="match status" value="1"/>
</dbReference>
<dbReference type="Pfam" id="PF01361">
    <property type="entry name" value="Tautomerase"/>
    <property type="match status" value="1"/>
</dbReference>
<keyword evidence="2 4" id="KW-0413">Isomerase</keyword>
<dbReference type="EC" id="5.3.2.-" evidence="4"/>
<dbReference type="AlphaFoldDB" id="A0A1M6BKV9"/>
<dbReference type="InParanoid" id="A0A1M6BKV9"/>
<dbReference type="EMBL" id="FQYR01000002">
    <property type="protein sequence ID" value="SHI49362.1"/>
    <property type="molecule type" value="Genomic_DNA"/>
</dbReference>
<dbReference type="NCBIfam" id="TIGR00013">
    <property type="entry name" value="taut"/>
    <property type="match status" value="1"/>
</dbReference>
<evidence type="ECO:0000259" key="5">
    <source>
        <dbReference type="Pfam" id="PF01361"/>
    </source>
</evidence>
<dbReference type="Gene3D" id="3.30.429.10">
    <property type="entry name" value="Macrophage Migration Inhibitory Factor"/>
    <property type="match status" value="1"/>
</dbReference>
<dbReference type="FunCoup" id="A0A1M6BKV9">
    <property type="interactions" value="8"/>
</dbReference>
<evidence type="ECO:0000256" key="3">
    <source>
        <dbReference type="PIRSR" id="PIRSR618191-1"/>
    </source>
</evidence>
<sequence>MPYINLKITEGASREQKAALVKDFTHSLVKHLGKKPEHIHIVIDEVAEENWGYSGMLTDDYRKQAKR</sequence>
<evidence type="ECO:0000313" key="6">
    <source>
        <dbReference type="EMBL" id="SHI49362.1"/>
    </source>
</evidence>
<evidence type="ECO:0000313" key="7">
    <source>
        <dbReference type="Proteomes" id="UP000184510"/>
    </source>
</evidence>
<reference evidence="6 7" key="1">
    <citation type="submission" date="2016-11" db="EMBL/GenBank/DDBJ databases">
        <authorList>
            <person name="Jaros S."/>
            <person name="Januszkiewicz K."/>
            <person name="Wedrychowicz H."/>
        </authorList>
    </citation>
    <scope>NUCLEOTIDE SEQUENCE [LARGE SCALE GENOMIC DNA]</scope>
    <source>
        <strain evidence="6 7">DSM 18772</strain>
    </source>
</reference>
<dbReference type="SUPFAM" id="SSF55331">
    <property type="entry name" value="Tautomerase/MIF"/>
    <property type="match status" value="1"/>
</dbReference>
<dbReference type="InterPro" id="IPR014347">
    <property type="entry name" value="Tautomerase/MIF_sf"/>
</dbReference>
<comment type="similarity">
    <text evidence="1 4">Belongs to the 4-oxalocrotonate tautomerase family.</text>
</comment>
<dbReference type="Proteomes" id="UP000184510">
    <property type="component" value="Unassembled WGS sequence"/>
</dbReference>
<keyword evidence="7" id="KW-1185">Reference proteome</keyword>
<dbReference type="PANTHER" id="PTHR35530">
    <property type="entry name" value="TAUTOMERASE-RELATED"/>
    <property type="match status" value="1"/>
</dbReference>
<dbReference type="GO" id="GO:0016853">
    <property type="term" value="F:isomerase activity"/>
    <property type="evidence" value="ECO:0007669"/>
    <property type="project" value="UniProtKB-UniRule"/>
</dbReference>